<name>A0A7C9FS72_9BACT</name>
<keyword evidence="3" id="KW-1185">Reference proteome</keyword>
<dbReference type="EMBL" id="WHLY01000002">
    <property type="protein sequence ID" value="MPR37109.1"/>
    <property type="molecule type" value="Genomic_DNA"/>
</dbReference>
<sequence length="234" mass="25136">MPEFFFIRRSNPTTPVIGSNPVINVNPTIVSSPTLVINPTVNSPLYPNPYALNPAVIVDSDPGLTSDPAPIVTTTPTGQTLTQTETERNSKVFAYSGLISYVSGRSGQDWETLRAILSREYTRLIDSPTVSVEDINYIKAVTQNLDAYAKGYPLALLVGELVDALIRGYEPTQALQFAKNAVDGNQYITTPGDPAPIQGTDATPTGTPSTKVEYGKIAATVIIGFLFKQAVESL</sequence>
<dbReference type="EMBL" id="WHLY01000002">
    <property type="protein sequence ID" value="MPR37149.1"/>
    <property type="molecule type" value="Genomic_DNA"/>
</dbReference>
<evidence type="ECO:0000313" key="1">
    <source>
        <dbReference type="EMBL" id="MPR37109.1"/>
    </source>
</evidence>
<evidence type="ECO:0000313" key="3">
    <source>
        <dbReference type="Proteomes" id="UP000479293"/>
    </source>
</evidence>
<dbReference type="AlphaFoldDB" id="A0A7C9FS72"/>
<comment type="caution">
    <text evidence="1">The sequence shown here is derived from an EMBL/GenBank/DDBJ whole genome shotgun (WGS) entry which is preliminary data.</text>
</comment>
<reference evidence="1 3" key="1">
    <citation type="submission" date="2019-10" db="EMBL/GenBank/DDBJ databases">
        <title>Draft Genome Sequence of Cytophagaceae sp. SJW1-29.</title>
        <authorList>
            <person name="Choi A."/>
        </authorList>
    </citation>
    <scope>NUCLEOTIDE SEQUENCE [LARGE SCALE GENOMIC DNA]</scope>
    <source>
        <strain evidence="1 3">SJW1-29</strain>
    </source>
</reference>
<dbReference type="Proteomes" id="UP000479293">
    <property type="component" value="Unassembled WGS sequence"/>
</dbReference>
<organism evidence="1 3">
    <name type="scientific">Salmonirosea aquatica</name>
    <dbReference type="NCBI Taxonomy" id="2654236"/>
    <lineage>
        <taxon>Bacteria</taxon>
        <taxon>Pseudomonadati</taxon>
        <taxon>Bacteroidota</taxon>
        <taxon>Cytophagia</taxon>
        <taxon>Cytophagales</taxon>
        <taxon>Spirosomataceae</taxon>
        <taxon>Salmonirosea</taxon>
    </lineage>
</organism>
<evidence type="ECO:0000313" key="2">
    <source>
        <dbReference type="EMBL" id="MPR37149.1"/>
    </source>
</evidence>
<dbReference type="RefSeq" id="WP_152765660.1">
    <property type="nucleotide sequence ID" value="NZ_WHLY01000002.1"/>
</dbReference>
<accession>A0A7C9FS72</accession>
<gene>
    <name evidence="1" type="ORF">GBK04_28190</name>
    <name evidence="2" type="ORF">GBK04_28395</name>
</gene>
<protein>
    <submittedName>
        <fullName evidence="1">Uncharacterized protein</fullName>
    </submittedName>
</protein>
<proteinExistence type="predicted"/>